<organism evidence="1 2">
    <name type="scientific">Psychrosphaera algicola</name>
    <dbReference type="NCBI Taxonomy" id="3023714"/>
    <lineage>
        <taxon>Bacteria</taxon>
        <taxon>Pseudomonadati</taxon>
        <taxon>Pseudomonadota</taxon>
        <taxon>Gammaproteobacteria</taxon>
        <taxon>Alteromonadales</taxon>
        <taxon>Pseudoalteromonadaceae</taxon>
        <taxon>Psychrosphaera</taxon>
    </lineage>
</organism>
<keyword evidence="2" id="KW-1185">Reference proteome</keyword>
<reference evidence="1 2" key="1">
    <citation type="submission" date="2023-01" db="EMBL/GenBank/DDBJ databases">
        <title>Psychrosphaera sp. nov., isolated from marine algae.</title>
        <authorList>
            <person name="Bayburt H."/>
            <person name="Choi B.J."/>
            <person name="Kim J.M."/>
            <person name="Choi D.G."/>
            <person name="Jeon C.O."/>
        </authorList>
    </citation>
    <scope>NUCLEOTIDE SEQUENCE [LARGE SCALE GENOMIC DNA]</scope>
    <source>
        <strain evidence="1 2">G1-22</strain>
    </source>
</reference>
<accession>A0ABT5FCV6</accession>
<dbReference type="Proteomes" id="UP001528411">
    <property type="component" value="Unassembled WGS sequence"/>
</dbReference>
<dbReference type="RefSeq" id="WP_272180342.1">
    <property type="nucleotide sequence ID" value="NZ_JAQOMS010000002.1"/>
</dbReference>
<evidence type="ECO:0000313" key="1">
    <source>
        <dbReference type="EMBL" id="MDC2888767.1"/>
    </source>
</evidence>
<comment type="caution">
    <text evidence="1">The sequence shown here is derived from an EMBL/GenBank/DDBJ whole genome shotgun (WGS) entry which is preliminary data.</text>
</comment>
<gene>
    <name evidence="1" type="ORF">PN838_08260</name>
</gene>
<protein>
    <submittedName>
        <fullName evidence="1">Uncharacterized protein</fullName>
    </submittedName>
</protein>
<name>A0ABT5FCV6_9GAMM</name>
<sequence>MTGFEWQVAAHMIWEGMVEKGLAIGKAINDRYQPELRNPYNEIECSDHYSRAMASYGAYTAMCGYQYDGPDGFLAFAPKLQPEDFRAAFTAAEGWGSFIQLKNGRRQIVSLDLRYGHLALNTLKLAKLDGVQANQVEVTIDGRSVDAKLNNNEGSLVVTFEQGLTLKEHQMLTVELS</sequence>
<dbReference type="EMBL" id="JAQOMS010000002">
    <property type="protein sequence ID" value="MDC2888767.1"/>
    <property type="molecule type" value="Genomic_DNA"/>
</dbReference>
<proteinExistence type="predicted"/>
<evidence type="ECO:0000313" key="2">
    <source>
        <dbReference type="Proteomes" id="UP001528411"/>
    </source>
</evidence>